<comment type="caution">
    <text evidence="1">The sequence shown here is derived from an EMBL/GenBank/DDBJ whole genome shotgun (WGS) entry which is preliminary data.</text>
</comment>
<dbReference type="Proteomes" id="UP000029525">
    <property type="component" value="Unassembled WGS sequence"/>
</dbReference>
<name>A0A096CJD3_9BACT</name>
<accession>A0A096CJD3</accession>
<organism evidence="1 2">
    <name type="scientific">Prevotella bivia DNF00320</name>
    <dbReference type="NCBI Taxonomy" id="1401068"/>
    <lineage>
        <taxon>Bacteria</taxon>
        <taxon>Pseudomonadati</taxon>
        <taxon>Bacteroidota</taxon>
        <taxon>Bacteroidia</taxon>
        <taxon>Bacteroidales</taxon>
        <taxon>Prevotellaceae</taxon>
        <taxon>Prevotella</taxon>
    </lineage>
</organism>
<dbReference type="EMBL" id="JRNQ01000015">
    <property type="protein sequence ID" value="KGF45429.1"/>
    <property type="molecule type" value="Genomic_DNA"/>
</dbReference>
<dbReference type="AlphaFoldDB" id="A0A096CJD3"/>
<reference evidence="1 2" key="1">
    <citation type="submission" date="2014-07" db="EMBL/GenBank/DDBJ databases">
        <authorList>
            <person name="McCorrison J."/>
            <person name="Sanka R."/>
            <person name="Torralba M."/>
            <person name="Gillis M."/>
            <person name="Haft D.H."/>
            <person name="Methe B."/>
            <person name="Sutton G."/>
            <person name="Nelson K.E."/>
        </authorList>
    </citation>
    <scope>NUCLEOTIDE SEQUENCE [LARGE SCALE GENOMIC DNA]</scope>
    <source>
        <strain evidence="1 2">DNF00320</strain>
    </source>
</reference>
<protein>
    <submittedName>
        <fullName evidence="1">Uncharacterized protein</fullName>
    </submittedName>
</protein>
<evidence type="ECO:0000313" key="1">
    <source>
        <dbReference type="EMBL" id="KGF45429.1"/>
    </source>
</evidence>
<evidence type="ECO:0000313" key="2">
    <source>
        <dbReference type="Proteomes" id="UP000029525"/>
    </source>
</evidence>
<gene>
    <name evidence="1" type="ORF">HMPREF0647_02595</name>
</gene>
<sequence length="74" mass="8995">MNTINLLIYTYFFIVIKGNDFCSQDKIKTIVIRLFLLISVIFERFRPLYRKKELFLSINLNKIQNNNIFIYAKR</sequence>
<proteinExistence type="predicted"/>